<dbReference type="EC" id="3.1.1.11" evidence="4 10"/>
<dbReference type="PROSITE" id="PS00503">
    <property type="entry name" value="PECTINESTERASE_2"/>
    <property type="match status" value="1"/>
</dbReference>
<protein>
    <recommendedName>
        <fullName evidence="4 10">Pectinesterase</fullName>
        <ecNumber evidence="4 10">3.1.1.11</ecNumber>
    </recommendedName>
</protein>
<gene>
    <name evidence="13" type="ORF">MTR67_003919</name>
</gene>
<accession>A0AAF0PYZ2</accession>
<dbReference type="InterPro" id="IPR000070">
    <property type="entry name" value="Pectinesterase_cat"/>
</dbReference>
<dbReference type="InterPro" id="IPR011050">
    <property type="entry name" value="Pectin_lyase_fold/virulence"/>
</dbReference>
<dbReference type="GO" id="GO:0005576">
    <property type="term" value="C:extracellular region"/>
    <property type="evidence" value="ECO:0007669"/>
    <property type="project" value="UniProtKB-SubCell"/>
</dbReference>
<evidence type="ECO:0000313" key="14">
    <source>
        <dbReference type="Proteomes" id="UP001234989"/>
    </source>
</evidence>
<evidence type="ECO:0000259" key="12">
    <source>
        <dbReference type="Pfam" id="PF01095"/>
    </source>
</evidence>
<evidence type="ECO:0000256" key="9">
    <source>
        <dbReference type="PROSITE-ProRule" id="PRU10040"/>
    </source>
</evidence>
<feature type="signal peptide" evidence="10">
    <location>
        <begin position="1"/>
        <end position="24"/>
    </location>
</feature>
<organism evidence="13 14">
    <name type="scientific">Solanum verrucosum</name>
    <dbReference type="NCBI Taxonomy" id="315347"/>
    <lineage>
        <taxon>Eukaryota</taxon>
        <taxon>Viridiplantae</taxon>
        <taxon>Streptophyta</taxon>
        <taxon>Embryophyta</taxon>
        <taxon>Tracheophyta</taxon>
        <taxon>Spermatophyta</taxon>
        <taxon>Magnoliopsida</taxon>
        <taxon>eudicotyledons</taxon>
        <taxon>Gunneridae</taxon>
        <taxon>Pentapetalae</taxon>
        <taxon>asterids</taxon>
        <taxon>lamiids</taxon>
        <taxon>Solanales</taxon>
        <taxon>Solanaceae</taxon>
        <taxon>Solanoideae</taxon>
        <taxon>Solaneae</taxon>
        <taxon>Solanum</taxon>
    </lineage>
</organism>
<reference evidence="13" key="1">
    <citation type="submission" date="2023-08" db="EMBL/GenBank/DDBJ databases">
        <title>A de novo genome assembly of Solanum verrucosum Schlechtendal, a Mexican diploid species geographically isolated from the other diploid A-genome species in potato relatives.</title>
        <authorList>
            <person name="Hosaka K."/>
        </authorList>
    </citation>
    <scope>NUCLEOTIDE SEQUENCE</scope>
    <source>
        <tissue evidence="13">Young leaves</tissue>
    </source>
</reference>
<keyword evidence="5" id="KW-0964">Secreted</keyword>
<dbReference type="InterPro" id="IPR012334">
    <property type="entry name" value="Pectin_lyas_fold"/>
</dbReference>
<keyword evidence="6 10" id="KW-0378">Hydrolase</keyword>
<evidence type="ECO:0000256" key="2">
    <source>
        <dbReference type="ARBA" id="ARBA00005184"/>
    </source>
</evidence>
<keyword evidence="10" id="KW-0732">Signal</keyword>
<proteinExistence type="inferred from homology"/>
<evidence type="ECO:0000256" key="6">
    <source>
        <dbReference type="ARBA" id="ARBA00022801"/>
    </source>
</evidence>
<dbReference type="InterPro" id="IPR033131">
    <property type="entry name" value="Pectinesterase_Asp_AS"/>
</dbReference>
<dbReference type="SUPFAM" id="SSF51126">
    <property type="entry name" value="Pectin lyase-like"/>
    <property type="match status" value="1"/>
</dbReference>
<evidence type="ECO:0000256" key="1">
    <source>
        <dbReference type="ARBA" id="ARBA00004613"/>
    </source>
</evidence>
<evidence type="ECO:0000313" key="13">
    <source>
        <dbReference type="EMBL" id="WMV10534.1"/>
    </source>
</evidence>
<evidence type="ECO:0000256" key="4">
    <source>
        <dbReference type="ARBA" id="ARBA00013229"/>
    </source>
</evidence>
<evidence type="ECO:0000256" key="5">
    <source>
        <dbReference type="ARBA" id="ARBA00022525"/>
    </source>
</evidence>
<keyword evidence="7 10" id="KW-0063">Aspartyl esterase</keyword>
<dbReference type="EMBL" id="CP133612">
    <property type="protein sequence ID" value="WMV10534.1"/>
    <property type="molecule type" value="Genomic_DNA"/>
</dbReference>
<comment type="catalytic activity">
    <reaction evidence="8 10">
        <text>[(1-&gt;4)-alpha-D-galacturonosyl methyl ester](n) + n H2O = [(1-&gt;4)-alpha-D-galacturonosyl](n) + n methanol + n H(+)</text>
        <dbReference type="Rhea" id="RHEA:22380"/>
        <dbReference type="Rhea" id="RHEA-COMP:14570"/>
        <dbReference type="Rhea" id="RHEA-COMP:14573"/>
        <dbReference type="ChEBI" id="CHEBI:15377"/>
        <dbReference type="ChEBI" id="CHEBI:15378"/>
        <dbReference type="ChEBI" id="CHEBI:17790"/>
        <dbReference type="ChEBI" id="CHEBI:140522"/>
        <dbReference type="ChEBI" id="CHEBI:140523"/>
        <dbReference type="EC" id="3.1.1.11"/>
    </reaction>
</comment>
<feature type="chain" id="PRO_5041781911" description="Pectinesterase" evidence="10">
    <location>
        <begin position="25"/>
        <end position="420"/>
    </location>
</feature>
<comment type="similarity">
    <text evidence="3">Belongs to the pectinesterase family.</text>
</comment>
<evidence type="ECO:0000256" key="8">
    <source>
        <dbReference type="ARBA" id="ARBA00047928"/>
    </source>
</evidence>
<keyword evidence="14" id="KW-1185">Reference proteome</keyword>
<feature type="domain" description="Pectinesterase catalytic" evidence="12">
    <location>
        <begin position="89"/>
        <end position="262"/>
    </location>
</feature>
<dbReference type="GO" id="GO:0042545">
    <property type="term" value="P:cell wall modification"/>
    <property type="evidence" value="ECO:0007669"/>
    <property type="project" value="UniProtKB-UniRule"/>
</dbReference>
<evidence type="ECO:0000256" key="11">
    <source>
        <dbReference type="SAM" id="MobiDB-lite"/>
    </source>
</evidence>
<dbReference type="AlphaFoldDB" id="A0AAF0PYZ2"/>
<comment type="subcellular location">
    <subcellularLocation>
        <location evidence="1">Secreted</location>
    </subcellularLocation>
</comment>
<comment type="pathway">
    <text evidence="2 10">Glycan metabolism; pectin degradation; 2-dehydro-3-deoxy-D-gluconate from pectin: step 1/5.</text>
</comment>
<feature type="active site" evidence="9">
    <location>
        <position position="247"/>
    </location>
</feature>
<dbReference type="PANTHER" id="PTHR31321">
    <property type="entry name" value="ACYL-COA THIOESTER HYDROLASE YBHC-RELATED"/>
    <property type="match status" value="1"/>
</dbReference>
<dbReference type="PANTHER" id="PTHR31321:SF81">
    <property type="entry name" value="PECTINESTERASE"/>
    <property type="match status" value="1"/>
</dbReference>
<feature type="compositionally biased region" description="Polar residues" evidence="11">
    <location>
        <begin position="143"/>
        <end position="160"/>
    </location>
</feature>
<name>A0AAF0PYZ2_SOLVR</name>
<feature type="region of interest" description="Disordered" evidence="11">
    <location>
        <begin position="143"/>
        <end position="163"/>
    </location>
</feature>
<dbReference type="GO" id="GO:0045490">
    <property type="term" value="P:pectin catabolic process"/>
    <property type="evidence" value="ECO:0007669"/>
    <property type="project" value="UniProtKB-UniRule"/>
</dbReference>
<dbReference type="Pfam" id="PF01095">
    <property type="entry name" value="Pectinesterase"/>
    <property type="match status" value="2"/>
</dbReference>
<evidence type="ECO:0000256" key="7">
    <source>
        <dbReference type="ARBA" id="ARBA00023085"/>
    </source>
</evidence>
<dbReference type="GO" id="GO:0030599">
    <property type="term" value="F:pectinesterase activity"/>
    <property type="evidence" value="ECO:0007669"/>
    <property type="project" value="UniProtKB-UniRule"/>
</dbReference>
<evidence type="ECO:0000256" key="3">
    <source>
        <dbReference type="ARBA" id="ARBA00008891"/>
    </source>
</evidence>
<dbReference type="Gene3D" id="2.160.20.10">
    <property type="entry name" value="Single-stranded right-handed beta-helix, Pectin lyase-like"/>
    <property type="match status" value="1"/>
</dbReference>
<feature type="domain" description="Pectinesterase catalytic" evidence="12">
    <location>
        <begin position="297"/>
        <end position="413"/>
    </location>
</feature>
<sequence length="420" mass="47345">MASASTLIVLLFFLSMLLIMPLTSQEKDNENFDEWISLNVKHYNSRKRETSLKWMQESIKHKKQHVPPAPVSSSLDPKLIYAEMNKMIISVSQDGSGNFNTIKEALASIPLYNKRRVILDIKPGVYREKINIPRSLPFVTFRGDSTNPPRITGNDTASATGTGGTPLKTFQSATVSVDADYFIAINVIFENTAPHVVGTAGEQAVALRISGNKAAFYNCSFYGSQDTLYDHKGLHYFNNCFIQGSVDFIFGYGRSLYEVSCILINLYRHRPCLLSKTCHEKLRFFHVPYVNNCQLNSVAKKVASLTAQKRTNSSILSGFSFKNSTITGTGSVYLGRAWGDYSRVIFSYTYMDNIVLPLGWNDWGKTIRDSRVYYGEYRCSGPGANMTGRVPWARILNDEEAMPFIETYYVDGNSWLIHPY</sequence>
<evidence type="ECO:0000256" key="10">
    <source>
        <dbReference type="RuleBase" id="RU000589"/>
    </source>
</evidence>
<dbReference type="Proteomes" id="UP001234989">
    <property type="component" value="Chromosome 1"/>
</dbReference>